<dbReference type="InterPro" id="IPR052709">
    <property type="entry name" value="Transposase-MT_Hybrid"/>
</dbReference>
<dbReference type="Gene3D" id="3.30.420.10">
    <property type="entry name" value="Ribonuclease H-like superfamily/Ribonuclease H"/>
    <property type="match status" value="1"/>
</dbReference>
<sequence>MIFHRDNTKPHVTQRVQKELREFGWVIPSHPVYSPDIHPSDYHLFRALRHFLAREKFDNTQSSWKKTPCIFEIGISRNTRT</sequence>
<dbReference type="PANTHER" id="PTHR46060">
    <property type="entry name" value="MARINER MOS1 TRANSPOSASE-LIKE PROTEIN"/>
    <property type="match status" value="1"/>
</dbReference>
<name>A0A0L7R4H5_9HYME</name>
<keyword evidence="1" id="KW-0489">Methyltransferase</keyword>
<evidence type="ECO:0000313" key="1">
    <source>
        <dbReference type="EMBL" id="KOC65748.1"/>
    </source>
</evidence>
<organism evidence="1 2">
    <name type="scientific">Habropoda laboriosa</name>
    <dbReference type="NCBI Taxonomy" id="597456"/>
    <lineage>
        <taxon>Eukaryota</taxon>
        <taxon>Metazoa</taxon>
        <taxon>Ecdysozoa</taxon>
        <taxon>Arthropoda</taxon>
        <taxon>Hexapoda</taxon>
        <taxon>Insecta</taxon>
        <taxon>Pterygota</taxon>
        <taxon>Neoptera</taxon>
        <taxon>Endopterygota</taxon>
        <taxon>Hymenoptera</taxon>
        <taxon>Apocrita</taxon>
        <taxon>Aculeata</taxon>
        <taxon>Apoidea</taxon>
        <taxon>Anthophila</taxon>
        <taxon>Apidae</taxon>
        <taxon>Habropoda</taxon>
    </lineage>
</organism>
<evidence type="ECO:0000313" key="2">
    <source>
        <dbReference type="Proteomes" id="UP000053825"/>
    </source>
</evidence>
<proteinExistence type="predicted"/>
<accession>A0A0L7R4H5</accession>
<dbReference type="AlphaFoldDB" id="A0A0L7R4H5"/>
<dbReference type="STRING" id="597456.A0A0L7R4H5"/>
<dbReference type="GO" id="GO:0032259">
    <property type="term" value="P:methylation"/>
    <property type="evidence" value="ECO:0007669"/>
    <property type="project" value="UniProtKB-KW"/>
</dbReference>
<protein>
    <submittedName>
        <fullName evidence="1">Histone-lysine N-methyltransferase SETMAR</fullName>
    </submittedName>
</protein>
<dbReference type="InterPro" id="IPR036397">
    <property type="entry name" value="RNaseH_sf"/>
</dbReference>
<gene>
    <name evidence="1" type="ORF">WH47_10210</name>
</gene>
<keyword evidence="1" id="KW-0808">Transferase</keyword>
<dbReference type="GO" id="GO:0003676">
    <property type="term" value="F:nucleic acid binding"/>
    <property type="evidence" value="ECO:0007669"/>
    <property type="project" value="InterPro"/>
</dbReference>
<dbReference type="Proteomes" id="UP000053825">
    <property type="component" value="Unassembled WGS sequence"/>
</dbReference>
<dbReference type="EMBL" id="KQ414657">
    <property type="protein sequence ID" value="KOC65748.1"/>
    <property type="molecule type" value="Genomic_DNA"/>
</dbReference>
<reference evidence="1 2" key="1">
    <citation type="submission" date="2015-07" db="EMBL/GenBank/DDBJ databases">
        <title>The genome of Habropoda laboriosa.</title>
        <authorList>
            <person name="Pan H."/>
            <person name="Kapheim K."/>
        </authorList>
    </citation>
    <scope>NUCLEOTIDE SEQUENCE [LARGE SCALE GENOMIC DNA]</scope>
    <source>
        <strain evidence="1">0110345459</strain>
    </source>
</reference>
<dbReference type="GO" id="GO:0008168">
    <property type="term" value="F:methyltransferase activity"/>
    <property type="evidence" value="ECO:0007669"/>
    <property type="project" value="UniProtKB-KW"/>
</dbReference>
<keyword evidence="2" id="KW-1185">Reference proteome</keyword>
<dbReference type="PANTHER" id="PTHR46060:SF1">
    <property type="entry name" value="MARINER MOS1 TRANSPOSASE-LIKE PROTEIN"/>
    <property type="match status" value="1"/>
</dbReference>